<feature type="region of interest" description="Disordered" evidence="1">
    <location>
        <begin position="1"/>
        <end position="59"/>
    </location>
</feature>
<comment type="caution">
    <text evidence="2">The sequence shown here is derived from an EMBL/GenBank/DDBJ whole genome shotgun (WGS) entry which is preliminary data.</text>
</comment>
<name>A0A6M1LP31_9PROT</name>
<dbReference type="EMBL" id="JAAIKB010000007">
    <property type="protein sequence ID" value="NGM21913.1"/>
    <property type="molecule type" value="Genomic_DNA"/>
</dbReference>
<dbReference type="Proteomes" id="UP000475385">
    <property type="component" value="Unassembled WGS sequence"/>
</dbReference>
<dbReference type="AlphaFoldDB" id="A0A6M1LP31"/>
<feature type="compositionally biased region" description="Basic and acidic residues" evidence="1">
    <location>
        <begin position="1"/>
        <end position="26"/>
    </location>
</feature>
<reference evidence="2 3" key="2">
    <citation type="submission" date="2020-03" db="EMBL/GenBank/DDBJ databases">
        <title>Roseomonas stagni sp. nov., isolated from pond water in Japan.</title>
        <authorList>
            <person name="Furuhata K."/>
            <person name="Miyamoto H."/>
            <person name="Goto K."/>
        </authorList>
    </citation>
    <scope>NUCLEOTIDE SEQUENCE [LARGE SCALE GENOMIC DNA]</scope>
    <source>
        <strain evidence="2 3">PeD5</strain>
    </source>
</reference>
<evidence type="ECO:0000313" key="3">
    <source>
        <dbReference type="Proteomes" id="UP000475385"/>
    </source>
</evidence>
<dbReference type="RefSeq" id="WP_164695818.1">
    <property type="nucleotide sequence ID" value="NZ_JAAIKB010000007.1"/>
</dbReference>
<gene>
    <name evidence="2" type="ORF">G3576_17950</name>
</gene>
<accession>A0A6M1LP31</accession>
<protein>
    <submittedName>
        <fullName evidence="2">Uncharacterized protein</fullName>
    </submittedName>
</protein>
<sequence>MRDKPTSRPSRDGAPKPPQRLDDEALAKVSGGSADPDTEQFSYLNGQPGSKLFDLLKPK</sequence>
<organism evidence="2 3">
    <name type="scientific">Falsiroseomonas algicola</name>
    <dbReference type="NCBI Taxonomy" id="2716930"/>
    <lineage>
        <taxon>Bacteria</taxon>
        <taxon>Pseudomonadati</taxon>
        <taxon>Pseudomonadota</taxon>
        <taxon>Alphaproteobacteria</taxon>
        <taxon>Acetobacterales</taxon>
        <taxon>Roseomonadaceae</taxon>
        <taxon>Falsiroseomonas</taxon>
    </lineage>
</organism>
<evidence type="ECO:0000313" key="2">
    <source>
        <dbReference type="EMBL" id="NGM21913.1"/>
    </source>
</evidence>
<reference evidence="2 3" key="1">
    <citation type="submission" date="2020-02" db="EMBL/GenBank/DDBJ databases">
        <authorList>
            <person name="Kim H.M."/>
            <person name="Jeon C.O."/>
        </authorList>
    </citation>
    <scope>NUCLEOTIDE SEQUENCE [LARGE SCALE GENOMIC DNA]</scope>
    <source>
        <strain evidence="2 3">PeD5</strain>
    </source>
</reference>
<feature type="compositionally biased region" description="Polar residues" evidence="1">
    <location>
        <begin position="39"/>
        <end position="48"/>
    </location>
</feature>
<evidence type="ECO:0000256" key="1">
    <source>
        <dbReference type="SAM" id="MobiDB-lite"/>
    </source>
</evidence>
<proteinExistence type="predicted"/>
<keyword evidence="3" id="KW-1185">Reference proteome</keyword>